<gene>
    <name evidence="3" type="ORF">SAMN02910344_01900</name>
</gene>
<name>A0A662ZJ53_9GAMM</name>
<feature type="compositionally biased region" description="Acidic residues" evidence="1">
    <location>
        <begin position="346"/>
        <end position="355"/>
    </location>
</feature>
<feature type="transmembrane region" description="Helical" evidence="2">
    <location>
        <begin position="238"/>
        <end position="257"/>
    </location>
</feature>
<feature type="transmembrane region" description="Helical" evidence="2">
    <location>
        <begin position="36"/>
        <end position="60"/>
    </location>
</feature>
<dbReference type="RefSeq" id="WP_093143160.1">
    <property type="nucleotide sequence ID" value="NZ_FOXF01000045.1"/>
</dbReference>
<protein>
    <recommendedName>
        <fullName evidence="5">DUF1189 domain-containing protein</fullName>
    </recommendedName>
</protein>
<evidence type="ECO:0000256" key="2">
    <source>
        <dbReference type="SAM" id="Phobius"/>
    </source>
</evidence>
<feature type="compositionally biased region" description="Polar residues" evidence="1">
    <location>
        <begin position="326"/>
        <end position="341"/>
    </location>
</feature>
<evidence type="ECO:0000256" key="1">
    <source>
        <dbReference type="SAM" id="MobiDB-lite"/>
    </source>
</evidence>
<keyword evidence="2" id="KW-0812">Transmembrane</keyword>
<dbReference type="AlphaFoldDB" id="A0A662ZJ53"/>
<proteinExistence type="predicted"/>
<reference evidence="3 4" key="1">
    <citation type="submission" date="2016-10" db="EMBL/GenBank/DDBJ databases">
        <authorList>
            <person name="Varghese N."/>
            <person name="Submissions S."/>
        </authorList>
    </citation>
    <scope>NUCLEOTIDE SEQUENCE [LARGE SCALE GENOMIC DNA]</scope>
    <source>
        <strain evidence="3 4">DSM 1361</strain>
    </source>
</reference>
<dbReference type="EMBL" id="FOXF01000045">
    <property type="protein sequence ID" value="SFP62555.1"/>
    <property type="molecule type" value="Genomic_DNA"/>
</dbReference>
<feature type="region of interest" description="Disordered" evidence="1">
    <location>
        <begin position="316"/>
        <end position="355"/>
    </location>
</feature>
<evidence type="ECO:0000313" key="4">
    <source>
        <dbReference type="Proteomes" id="UP000243745"/>
    </source>
</evidence>
<sequence length="355" mass="40344">MQKFLKKLLLFPLLAIFSRKFYIPVICYFRGYGQGHLLRSCGLATVLVMIAIIMHFYNFFHNEMYPVARGIPEFDYQNAGITVRSDTPEGFWKKDDEGNRYVAYTYENGSGMLGIYPDQMHFQSDDPQLFEVEELTDIRPVVNLYANNFCFGISRMENFVCVSYKVLTSDDSTAVRAYELVQSFVSRMTMAYLGVTVVVLYFMILVKQCLFAIMTSLLSLFLQMLVKISLPRDALFRLNVYANTLPLALFVISAFFIDNPQIHHALTNPLVILTPLIYVYMALSDFRNNLIESVNVTMKNSGQEGTINHIKVNELSRGEHGEDQNAPGNSPVSPDSFRSGNTGWGSDDDQDSFTP</sequence>
<keyword evidence="4" id="KW-1185">Reference proteome</keyword>
<feature type="transmembrane region" description="Helical" evidence="2">
    <location>
        <begin position="263"/>
        <end position="283"/>
    </location>
</feature>
<organism evidence="3 4">
    <name type="scientific">Ruminobacter amylophilus</name>
    <dbReference type="NCBI Taxonomy" id="867"/>
    <lineage>
        <taxon>Bacteria</taxon>
        <taxon>Pseudomonadati</taxon>
        <taxon>Pseudomonadota</taxon>
        <taxon>Gammaproteobacteria</taxon>
        <taxon>Aeromonadales</taxon>
        <taxon>Succinivibrionaceae</taxon>
        <taxon>Ruminobacter</taxon>
    </lineage>
</organism>
<accession>A0A662ZJ53</accession>
<dbReference type="Proteomes" id="UP000243745">
    <property type="component" value="Unassembled WGS sequence"/>
</dbReference>
<feature type="transmembrane region" description="Helical" evidence="2">
    <location>
        <begin position="184"/>
        <end position="204"/>
    </location>
</feature>
<evidence type="ECO:0000313" key="3">
    <source>
        <dbReference type="EMBL" id="SFP62555.1"/>
    </source>
</evidence>
<feature type="transmembrane region" description="Helical" evidence="2">
    <location>
        <begin position="210"/>
        <end position="226"/>
    </location>
</feature>
<keyword evidence="2" id="KW-0472">Membrane</keyword>
<keyword evidence="2" id="KW-1133">Transmembrane helix</keyword>
<evidence type="ECO:0008006" key="5">
    <source>
        <dbReference type="Google" id="ProtNLM"/>
    </source>
</evidence>